<comment type="catalytic activity">
    <reaction evidence="6 8">
        <text>tRNA(Pro) + L-proline + ATP = L-prolyl-tRNA(Pro) + AMP + diphosphate</text>
        <dbReference type="Rhea" id="RHEA:14305"/>
        <dbReference type="Rhea" id="RHEA-COMP:9700"/>
        <dbReference type="Rhea" id="RHEA-COMP:9702"/>
        <dbReference type="ChEBI" id="CHEBI:30616"/>
        <dbReference type="ChEBI" id="CHEBI:33019"/>
        <dbReference type="ChEBI" id="CHEBI:60039"/>
        <dbReference type="ChEBI" id="CHEBI:78442"/>
        <dbReference type="ChEBI" id="CHEBI:78532"/>
        <dbReference type="ChEBI" id="CHEBI:456215"/>
        <dbReference type="EC" id="6.1.1.15"/>
    </reaction>
</comment>
<evidence type="ECO:0000259" key="10">
    <source>
        <dbReference type="PROSITE" id="PS50862"/>
    </source>
</evidence>
<feature type="domain" description="Aminoacyl-transfer RNA synthetases class-II family profile" evidence="10">
    <location>
        <begin position="63"/>
        <end position="310"/>
    </location>
</feature>
<dbReference type="EC" id="6.1.1.15" evidence="8"/>
<comment type="subcellular location">
    <subcellularLocation>
        <location evidence="8">Cytoplasm</location>
    </subcellularLocation>
</comment>
<dbReference type="InterPro" id="IPR004499">
    <property type="entry name" value="Pro-tRNA-ligase_IIa_arc-type"/>
</dbReference>
<gene>
    <name evidence="8" type="primary">proS</name>
    <name evidence="11" type="ORF">HA237_05350</name>
</gene>
<dbReference type="InterPro" id="IPR002314">
    <property type="entry name" value="aa-tRNA-synt_IIb"/>
</dbReference>
<evidence type="ECO:0000256" key="1">
    <source>
        <dbReference type="ARBA" id="ARBA00022598"/>
    </source>
</evidence>
<dbReference type="InterPro" id="IPR045864">
    <property type="entry name" value="aa-tRNA-synth_II/BPL/LPL"/>
</dbReference>
<keyword evidence="1 8" id="KW-0436">Ligase</keyword>
<dbReference type="GO" id="GO:0004827">
    <property type="term" value="F:proline-tRNA ligase activity"/>
    <property type="evidence" value="ECO:0007669"/>
    <property type="project" value="UniProtKB-UniRule"/>
</dbReference>
<dbReference type="Pfam" id="PF00587">
    <property type="entry name" value="tRNA-synt_2b"/>
    <property type="match status" value="1"/>
</dbReference>
<dbReference type="Gene3D" id="3.30.110.30">
    <property type="entry name" value="C-terminal domain of ProRS"/>
    <property type="match status" value="1"/>
</dbReference>
<dbReference type="InterPro" id="IPR016061">
    <property type="entry name" value="Pro-tRNA_ligase_II_C"/>
</dbReference>
<dbReference type="Pfam" id="PF09180">
    <property type="entry name" value="ProRS-C_1"/>
    <property type="match status" value="1"/>
</dbReference>
<comment type="domain">
    <text evidence="8">Consists of three domains: the N-terminal catalytic domain, the anticodon-binding domain and the C-terminal extension.</text>
</comment>
<dbReference type="HAMAP" id="MF_01571">
    <property type="entry name" value="Pro_tRNA_synth_type3"/>
    <property type="match status" value="1"/>
</dbReference>
<dbReference type="CDD" id="cd00778">
    <property type="entry name" value="ProRS_core_arch_euk"/>
    <property type="match status" value="1"/>
</dbReference>
<evidence type="ECO:0000256" key="8">
    <source>
        <dbReference type="HAMAP-Rule" id="MF_01571"/>
    </source>
</evidence>
<dbReference type="NCBIfam" id="TIGR00408">
    <property type="entry name" value="proS_fam_I"/>
    <property type="match status" value="1"/>
</dbReference>
<dbReference type="FunFam" id="3.30.930.10:FF:000037">
    <property type="entry name" value="Proline--tRNA ligase"/>
    <property type="match status" value="1"/>
</dbReference>
<reference evidence="12" key="1">
    <citation type="journal article" date="2020" name="bioRxiv">
        <title>A rank-normalized archaeal taxonomy based on genome phylogeny resolves widespread incomplete and uneven classifications.</title>
        <authorList>
            <person name="Rinke C."/>
            <person name="Chuvochina M."/>
            <person name="Mussig A.J."/>
            <person name="Chaumeil P.-A."/>
            <person name="Waite D.W."/>
            <person name="Whitman W.B."/>
            <person name="Parks D.H."/>
            <person name="Hugenholtz P."/>
        </authorList>
    </citation>
    <scope>NUCLEOTIDE SEQUENCE [LARGE SCALE GENOMIC DNA]</scope>
</reference>
<dbReference type="Proteomes" id="UP000577419">
    <property type="component" value="Unassembled WGS sequence"/>
</dbReference>
<comment type="caution">
    <text evidence="11">The sequence shown here is derived from an EMBL/GenBank/DDBJ whole genome shotgun (WGS) entry which is preliminary data.</text>
</comment>
<keyword evidence="4 8" id="KW-0648">Protein biosynthesis</keyword>
<dbReference type="FunFam" id="3.40.50.800:FF:000005">
    <property type="entry name" value="bifunctional glutamate/proline--tRNA ligase"/>
    <property type="match status" value="1"/>
</dbReference>
<keyword evidence="8" id="KW-0963">Cytoplasm</keyword>
<evidence type="ECO:0000256" key="6">
    <source>
        <dbReference type="ARBA" id="ARBA00047671"/>
    </source>
</evidence>
<evidence type="ECO:0000256" key="3">
    <source>
        <dbReference type="ARBA" id="ARBA00022840"/>
    </source>
</evidence>
<keyword evidence="9" id="KW-0175">Coiled coil</keyword>
<dbReference type="Gene3D" id="3.30.930.10">
    <property type="entry name" value="Bira Bifunctional Protein, Domain 2"/>
    <property type="match status" value="1"/>
</dbReference>
<dbReference type="SUPFAM" id="SSF52954">
    <property type="entry name" value="Class II aaRS ABD-related"/>
    <property type="match status" value="1"/>
</dbReference>
<accession>A0A7J4ITC0</accession>
<sequence>MIFLFLVFETNPFNFSLKLCLRGLVAEKEASVEGITVKKEVDFSEWYNQVVLKAELADYAPVRGFMTIRPRGYAIWQAIQDYFNQVIKSKGVRNVYFPLLIPESFFKKESEHAEGFAPELAWIERKEGDEERVAIRPTSETIMYDAFAKWIRSWRDLPFRINQWCNILRWEVKQTKLFLRTREFLWQEGHCVYETEGECVKEALMFLGEYKRLAEELLAIPVFDGEKTELERFAGGKATFTLEALMPDGKALQMGTSHNLGQNFAKSFGLKFLSRNEKEQFAWQNSWGFSTRLIGAVVMVHSDNKGLVLPPRIAEHKAVVVPIIFEKNREKVLRKAKELATQLKEVNAFVDDRDAYSAGWKFNEWELKGIPLRVEFGPKDLEKKQAVLVRRDTGKKTIVKWSSLKKEVKKQLEEMQENLFKKAEKFLKESTVEVSRWNEFKRAVSEKKLVFAPFCEKTGCEEEIKRETTATSRCIPFNQKEAKLECVKCGSAASRKSYFAKSY</sequence>
<dbReference type="EMBL" id="DUFG01000026">
    <property type="protein sequence ID" value="HIH08763.1"/>
    <property type="molecule type" value="Genomic_DNA"/>
</dbReference>
<dbReference type="GO" id="GO:0017101">
    <property type="term" value="C:aminoacyl-tRNA synthetase multienzyme complex"/>
    <property type="evidence" value="ECO:0007669"/>
    <property type="project" value="TreeGrafter"/>
</dbReference>
<dbReference type="SUPFAM" id="SSF64586">
    <property type="entry name" value="C-terminal domain of ProRS"/>
    <property type="match status" value="1"/>
</dbReference>
<dbReference type="PROSITE" id="PS50862">
    <property type="entry name" value="AA_TRNA_LIGASE_II"/>
    <property type="match status" value="1"/>
</dbReference>
<comment type="function">
    <text evidence="8">Catalyzes the attachment of proline to tRNA(Pro) in a two-step reaction: proline is first activated by ATP to form Pro-AMP and then transferred to the acceptor end of tRNA(Pro).</text>
</comment>
<dbReference type="Pfam" id="PF03129">
    <property type="entry name" value="HGTP_anticodon"/>
    <property type="match status" value="1"/>
</dbReference>
<dbReference type="PANTHER" id="PTHR43382">
    <property type="entry name" value="PROLYL-TRNA SYNTHETASE"/>
    <property type="match status" value="1"/>
</dbReference>
<comment type="similarity">
    <text evidence="7 8">Belongs to the class-II aminoacyl-tRNA synthetase family. ProS type 3 subfamily.</text>
</comment>
<evidence type="ECO:0000256" key="7">
    <source>
        <dbReference type="ARBA" id="ARBA00060806"/>
    </source>
</evidence>
<protein>
    <recommendedName>
        <fullName evidence="8">Proline--tRNA ligase</fullName>
        <ecNumber evidence="8">6.1.1.15</ecNumber>
    </recommendedName>
    <alternativeName>
        <fullName evidence="8">Prolyl-tRNA synthetase</fullName>
        <shortName evidence="8">ProRS</shortName>
    </alternativeName>
</protein>
<dbReference type="GO" id="GO:0006433">
    <property type="term" value="P:prolyl-tRNA aminoacylation"/>
    <property type="evidence" value="ECO:0007669"/>
    <property type="project" value="UniProtKB-UniRule"/>
</dbReference>
<keyword evidence="2 8" id="KW-0547">Nucleotide-binding</keyword>
<dbReference type="InterPro" id="IPR017449">
    <property type="entry name" value="Pro-tRNA_synth_II"/>
</dbReference>
<dbReference type="PANTHER" id="PTHR43382:SF2">
    <property type="entry name" value="BIFUNCTIONAL GLUTAMATE_PROLINE--TRNA LIGASE"/>
    <property type="match status" value="1"/>
</dbReference>
<dbReference type="AlphaFoldDB" id="A0A7J4ITC0"/>
<dbReference type="GO" id="GO:0005524">
    <property type="term" value="F:ATP binding"/>
    <property type="evidence" value="ECO:0007669"/>
    <property type="project" value="UniProtKB-UniRule"/>
</dbReference>
<evidence type="ECO:0000313" key="11">
    <source>
        <dbReference type="EMBL" id="HIH08763.1"/>
    </source>
</evidence>
<proteinExistence type="inferred from homology"/>
<evidence type="ECO:0000256" key="4">
    <source>
        <dbReference type="ARBA" id="ARBA00022917"/>
    </source>
</evidence>
<feature type="coiled-coil region" evidence="9">
    <location>
        <begin position="398"/>
        <end position="429"/>
    </location>
</feature>
<dbReference type="SMART" id="SM00946">
    <property type="entry name" value="ProRS-C_1"/>
    <property type="match status" value="1"/>
</dbReference>
<evidence type="ECO:0000313" key="12">
    <source>
        <dbReference type="Proteomes" id="UP000577419"/>
    </source>
</evidence>
<dbReference type="InterPro" id="IPR002316">
    <property type="entry name" value="Pro-tRNA-ligase_IIa"/>
</dbReference>
<dbReference type="PRINTS" id="PR01046">
    <property type="entry name" value="TRNASYNTHPRO"/>
</dbReference>
<dbReference type="InterPro" id="IPR006195">
    <property type="entry name" value="aa-tRNA-synth_II"/>
</dbReference>
<evidence type="ECO:0000256" key="5">
    <source>
        <dbReference type="ARBA" id="ARBA00023146"/>
    </source>
</evidence>
<keyword evidence="5 8" id="KW-0030">Aminoacyl-tRNA synthetase</keyword>
<dbReference type="InterPro" id="IPR004154">
    <property type="entry name" value="Anticodon-bd"/>
</dbReference>
<dbReference type="SUPFAM" id="SSF55681">
    <property type="entry name" value="Class II aaRS and biotin synthetases"/>
    <property type="match status" value="1"/>
</dbReference>
<keyword evidence="3 8" id="KW-0067">ATP-binding</keyword>
<dbReference type="GO" id="GO:0005737">
    <property type="term" value="C:cytoplasm"/>
    <property type="evidence" value="ECO:0007669"/>
    <property type="project" value="UniProtKB-SubCell"/>
</dbReference>
<name>A0A7J4ITC0_9ARCH</name>
<comment type="subunit">
    <text evidence="8">Homodimer.</text>
</comment>
<dbReference type="Gene3D" id="3.40.50.800">
    <property type="entry name" value="Anticodon-binding domain"/>
    <property type="match status" value="1"/>
</dbReference>
<dbReference type="CDD" id="cd00862">
    <property type="entry name" value="ProRS_anticodon_zinc"/>
    <property type="match status" value="1"/>
</dbReference>
<evidence type="ECO:0000256" key="9">
    <source>
        <dbReference type="SAM" id="Coils"/>
    </source>
</evidence>
<evidence type="ECO:0000256" key="2">
    <source>
        <dbReference type="ARBA" id="ARBA00022741"/>
    </source>
</evidence>
<dbReference type="InterPro" id="IPR033721">
    <property type="entry name" value="ProRS_core_arch_euk"/>
</dbReference>
<dbReference type="InterPro" id="IPR036621">
    <property type="entry name" value="Anticodon-bd_dom_sf"/>
</dbReference>
<organism evidence="11 12">
    <name type="scientific">Candidatus Iainarchaeum sp</name>
    <dbReference type="NCBI Taxonomy" id="3101447"/>
    <lineage>
        <taxon>Archaea</taxon>
        <taxon>Candidatus Iainarchaeota</taxon>
        <taxon>Candidatus Iainarchaeia</taxon>
        <taxon>Candidatus Iainarchaeales</taxon>
        <taxon>Candidatus Iainarchaeaceae</taxon>
        <taxon>Candidatus Iainarchaeum</taxon>
    </lineage>
</organism>